<keyword evidence="1" id="KW-0472">Membrane</keyword>
<evidence type="ECO:0000256" key="1">
    <source>
        <dbReference type="SAM" id="Phobius"/>
    </source>
</evidence>
<keyword evidence="1" id="KW-1133">Transmembrane helix</keyword>
<feature type="transmembrane region" description="Helical" evidence="1">
    <location>
        <begin position="21"/>
        <end position="43"/>
    </location>
</feature>
<keyword evidence="1" id="KW-0812">Transmembrane</keyword>
<reference evidence="2 3" key="1">
    <citation type="submission" date="2021-01" db="EMBL/GenBank/DDBJ databases">
        <title>Chromosome-level genome assembly of a human fungal pathogen reveals clustering of transcriptionally co-regulated genes.</title>
        <authorList>
            <person name="Voorhies M."/>
            <person name="Cohen S."/>
            <person name="Shea T.P."/>
            <person name="Petrus S."/>
            <person name="Munoz J.F."/>
            <person name="Poplawski S."/>
            <person name="Goldman W.E."/>
            <person name="Michael T."/>
            <person name="Cuomo C.A."/>
            <person name="Sil A."/>
            <person name="Beyhan S."/>
        </authorList>
    </citation>
    <scope>NUCLEOTIDE SEQUENCE [LARGE SCALE GENOMIC DNA]</scope>
    <source>
        <strain evidence="2 3">G184AR</strain>
    </source>
</reference>
<dbReference type="Proteomes" id="UP000670092">
    <property type="component" value="Unassembled WGS sequence"/>
</dbReference>
<protein>
    <submittedName>
        <fullName evidence="2">Uncharacterized protein</fullName>
    </submittedName>
</protein>
<evidence type="ECO:0000313" key="2">
    <source>
        <dbReference type="EMBL" id="KAG5287306.1"/>
    </source>
</evidence>
<comment type="caution">
    <text evidence="2">The sequence shown here is derived from an EMBL/GenBank/DDBJ whole genome shotgun (WGS) entry which is preliminary data.</text>
</comment>
<name>A0A8H7YAA8_AJECA</name>
<organism evidence="2 3">
    <name type="scientific">Ajellomyces capsulatus</name>
    <name type="common">Darling's disease fungus</name>
    <name type="synonym">Histoplasma capsulatum</name>
    <dbReference type="NCBI Taxonomy" id="5037"/>
    <lineage>
        <taxon>Eukaryota</taxon>
        <taxon>Fungi</taxon>
        <taxon>Dikarya</taxon>
        <taxon>Ascomycota</taxon>
        <taxon>Pezizomycotina</taxon>
        <taxon>Eurotiomycetes</taxon>
        <taxon>Eurotiomycetidae</taxon>
        <taxon>Onygenales</taxon>
        <taxon>Ajellomycetaceae</taxon>
        <taxon>Histoplasma</taxon>
    </lineage>
</organism>
<accession>A0A8H7YAA8</accession>
<sequence>MLSFLSSSYISGLCSLSRGHNLVLGAGSFASLLLFAFFGPASLEAPDSGRSLALLPETRLGRQGGMRIASARNQLDSPTLANCQSHPHVLHRCQRRHPSKRAHTICQDETISDFCLFSLM</sequence>
<gene>
    <name evidence="2" type="ORF">I7I52_11033</name>
</gene>
<dbReference type="VEuPathDB" id="FungiDB:I7I52_11033"/>
<evidence type="ECO:0000313" key="3">
    <source>
        <dbReference type="Proteomes" id="UP000670092"/>
    </source>
</evidence>
<dbReference type="AlphaFoldDB" id="A0A8H7YAA8"/>
<proteinExistence type="predicted"/>
<dbReference type="EMBL" id="JAEVHI010000007">
    <property type="protein sequence ID" value="KAG5287306.1"/>
    <property type="molecule type" value="Genomic_DNA"/>
</dbReference>